<accession>A0A1E4S6H9</accession>
<evidence type="ECO:0000256" key="8">
    <source>
        <dbReference type="PROSITE-ProRule" id="PRU00176"/>
    </source>
</evidence>
<dbReference type="STRING" id="983966.A0A1E4S6H9"/>
<dbReference type="InterPro" id="IPR012677">
    <property type="entry name" value="Nucleotide-bd_a/b_plait_sf"/>
</dbReference>
<keyword evidence="2" id="KW-0677">Repeat</keyword>
<proteinExistence type="inferred from homology"/>
<evidence type="ECO:0000259" key="10">
    <source>
        <dbReference type="PROSITE" id="PS50102"/>
    </source>
</evidence>
<comment type="function">
    <text evidence="5">Heterogeneous nuclear ribonucleoprotein (hnRNP)-protein binding the poly(A) tail of mRNA and probably involved in some steps of pre-mRNA maturation.</text>
</comment>
<dbReference type="RefSeq" id="XP_020072112.1">
    <property type="nucleotide sequence ID" value="XM_020216833.1"/>
</dbReference>
<comment type="similarity">
    <text evidence="6">Belongs to the polyadenylate-binding RBP47 family.</text>
</comment>
<dbReference type="EMBL" id="KV453927">
    <property type="protein sequence ID" value="ODV75073.1"/>
    <property type="molecule type" value="Genomic_DNA"/>
</dbReference>
<keyword evidence="3 8" id="KW-0694">RNA-binding</keyword>
<dbReference type="PROSITE" id="PS50102">
    <property type="entry name" value="RRM"/>
    <property type="match status" value="3"/>
</dbReference>
<protein>
    <submittedName>
        <fullName evidence="11">RNA-binding domain-containing protein</fullName>
    </submittedName>
</protein>
<dbReference type="SMART" id="SM00360">
    <property type="entry name" value="RRM"/>
    <property type="match status" value="3"/>
</dbReference>
<dbReference type="GO" id="GO:0003729">
    <property type="term" value="F:mRNA binding"/>
    <property type="evidence" value="ECO:0007669"/>
    <property type="project" value="InterPro"/>
</dbReference>
<dbReference type="InterPro" id="IPR000504">
    <property type="entry name" value="RRM_dom"/>
</dbReference>
<evidence type="ECO:0000256" key="7">
    <source>
        <dbReference type="ARBA" id="ARBA00063471"/>
    </source>
</evidence>
<dbReference type="SUPFAM" id="SSF54928">
    <property type="entry name" value="RNA-binding domain, RBD"/>
    <property type="match status" value="2"/>
</dbReference>
<reference evidence="11 12" key="1">
    <citation type="journal article" date="2016" name="Proc. Natl. Acad. Sci. U.S.A.">
        <title>Comparative genomics of biotechnologically important yeasts.</title>
        <authorList>
            <person name="Riley R."/>
            <person name="Haridas S."/>
            <person name="Wolfe K.H."/>
            <person name="Lopes M.R."/>
            <person name="Hittinger C.T."/>
            <person name="Goeker M."/>
            <person name="Salamov A.A."/>
            <person name="Wisecaver J.H."/>
            <person name="Long T.M."/>
            <person name="Calvey C.H."/>
            <person name="Aerts A.L."/>
            <person name="Barry K.W."/>
            <person name="Choi C."/>
            <person name="Clum A."/>
            <person name="Coughlan A.Y."/>
            <person name="Deshpande S."/>
            <person name="Douglass A.P."/>
            <person name="Hanson S.J."/>
            <person name="Klenk H.-P."/>
            <person name="LaButti K.M."/>
            <person name="Lapidus A."/>
            <person name="Lindquist E.A."/>
            <person name="Lipzen A.M."/>
            <person name="Meier-Kolthoff J.P."/>
            <person name="Ohm R.A."/>
            <person name="Otillar R.P."/>
            <person name="Pangilinan J.L."/>
            <person name="Peng Y."/>
            <person name="Rokas A."/>
            <person name="Rosa C.A."/>
            <person name="Scheuner C."/>
            <person name="Sibirny A.A."/>
            <person name="Slot J.C."/>
            <person name="Stielow J.B."/>
            <person name="Sun H."/>
            <person name="Kurtzman C.P."/>
            <person name="Blackwell M."/>
            <person name="Grigoriev I.V."/>
            <person name="Jeffries T.W."/>
        </authorList>
    </citation>
    <scope>NUCLEOTIDE SEQUENCE [LARGE SCALE GENOMIC DNA]</scope>
    <source>
        <strain evidence="12">ATCC 18201 / CBS 1600 / BCRC 20928 / JCM 3617 / NBRC 0987 / NRRL Y-1542</strain>
    </source>
</reference>
<evidence type="ECO:0000313" key="12">
    <source>
        <dbReference type="Proteomes" id="UP000094389"/>
    </source>
</evidence>
<name>A0A1E4S6H9_CYBJN</name>
<gene>
    <name evidence="11" type="ORF">CYBJADRAFT_177005</name>
</gene>
<dbReference type="PANTHER" id="PTHR47640:SF10">
    <property type="entry name" value="TRNA SELENOCYSTEINE 1-ASSOCIATED PROTEIN 1-RELATED"/>
    <property type="match status" value="1"/>
</dbReference>
<dbReference type="GO" id="GO:0005829">
    <property type="term" value="C:cytosol"/>
    <property type="evidence" value="ECO:0007669"/>
    <property type="project" value="TreeGrafter"/>
</dbReference>
<dbReference type="CDD" id="cd12611">
    <property type="entry name" value="RRM1_NGR1_NAM8_like"/>
    <property type="match status" value="1"/>
</dbReference>
<dbReference type="InterPro" id="IPR050825">
    <property type="entry name" value="RBM42_RBP45_47-like"/>
</dbReference>
<organism evidence="11 12">
    <name type="scientific">Cyberlindnera jadinii (strain ATCC 18201 / CBS 1600 / BCRC 20928 / JCM 3617 / NBRC 0987 / NRRL Y-1542)</name>
    <name type="common">Torula yeast</name>
    <name type="synonym">Candida utilis</name>
    <dbReference type="NCBI Taxonomy" id="983966"/>
    <lineage>
        <taxon>Eukaryota</taxon>
        <taxon>Fungi</taxon>
        <taxon>Dikarya</taxon>
        <taxon>Ascomycota</taxon>
        <taxon>Saccharomycotina</taxon>
        <taxon>Saccharomycetes</taxon>
        <taxon>Phaffomycetales</taxon>
        <taxon>Phaffomycetaceae</taxon>
        <taxon>Cyberlindnera</taxon>
    </lineage>
</organism>
<dbReference type="GO" id="GO:0005634">
    <property type="term" value="C:nucleus"/>
    <property type="evidence" value="ECO:0007669"/>
    <property type="project" value="UniProtKB-SubCell"/>
</dbReference>
<dbReference type="Pfam" id="PF00076">
    <property type="entry name" value="RRM_1"/>
    <property type="match status" value="3"/>
</dbReference>
<dbReference type="InterPro" id="IPR035979">
    <property type="entry name" value="RBD_domain_sf"/>
</dbReference>
<dbReference type="CDD" id="cd12346">
    <property type="entry name" value="RRM3_NGR1_NAM8_like"/>
    <property type="match status" value="1"/>
</dbReference>
<dbReference type="FunFam" id="3.30.70.330:FF:000144">
    <property type="entry name" value="Polyadenylate-binding protein RBP47B"/>
    <property type="match status" value="1"/>
</dbReference>
<dbReference type="Gene3D" id="3.30.70.330">
    <property type="match status" value="3"/>
</dbReference>
<evidence type="ECO:0000313" key="11">
    <source>
        <dbReference type="EMBL" id="ODV75073.1"/>
    </source>
</evidence>
<comment type="subunit">
    <text evidence="7">Interacts with the poly(A) tail of mRNA in nucleus.</text>
</comment>
<feature type="domain" description="RRM" evidence="10">
    <location>
        <begin position="31"/>
        <end position="114"/>
    </location>
</feature>
<dbReference type="OrthoDB" id="446113at2759"/>
<feature type="domain" description="RRM" evidence="10">
    <location>
        <begin position="139"/>
        <end position="218"/>
    </location>
</feature>
<evidence type="ECO:0000256" key="6">
    <source>
        <dbReference type="ARBA" id="ARBA00061069"/>
    </source>
</evidence>
<keyword evidence="12" id="KW-1185">Reference proteome</keyword>
<dbReference type="GeneID" id="30991229"/>
<evidence type="ECO:0000256" key="4">
    <source>
        <dbReference type="ARBA" id="ARBA00023242"/>
    </source>
</evidence>
<evidence type="ECO:0000256" key="3">
    <source>
        <dbReference type="ARBA" id="ARBA00022884"/>
    </source>
</evidence>
<dbReference type="GO" id="GO:0006376">
    <property type="term" value="P:mRNA splice site recognition"/>
    <property type="evidence" value="ECO:0007669"/>
    <property type="project" value="TreeGrafter"/>
</dbReference>
<evidence type="ECO:0000256" key="5">
    <source>
        <dbReference type="ARBA" id="ARBA00057395"/>
    </source>
</evidence>
<keyword evidence="4" id="KW-0539">Nucleus</keyword>
<feature type="region of interest" description="Disordered" evidence="9">
    <location>
        <begin position="1"/>
        <end position="22"/>
    </location>
</feature>
<comment type="subcellular location">
    <subcellularLocation>
        <location evidence="1">Nucleus</location>
    </subcellularLocation>
</comment>
<dbReference type="PANTHER" id="PTHR47640">
    <property type="entry name" value="TRNA SELENOCYSTEINE 1-ASSOCIATED PROTEIN 1-RELATED-RELATED"/>
    <property type="match status" value="1"/>
</dbReference>
<evidence type="ECO:0000256" key="2">
    <source>
        <dbReference type="ARBA" id="ARBA00022737"/>
    </source>
</evidence>
<dbReference type="Proteomes" id="UP000094389">
    <property type="component" value="Unassembled WGS sequence"/>
</dbReference>
<sequence length="391" mass="43480">MSYNGYSQQPQQQNYHPYRPQQQSTLRNSSTQLWMGELDPFWDESFIKAIWQSFGFVDVNVKIIKDFKTGTQAYNAGYCFVEFPNLNQASDALSKNGSRIANTNRLLKLNWASGGSTGRNNNANVNSGANGNGNASNENSIFVGDLAPDVTESILFEFFASKYPSVTGTKIMVDMQSGLSKGYGFVRFSGDTDQQRALVEMQGAVVNGRPIRVSTAVPKNRQQGQGQDSQYQPPLNQFTDPNNTTVFIGGLSSVVTEEDLRLYFQPFGDITYVKIPIGKGCGFVQYTTRTSAELAISKMQGYPIGNSRVRLSWGRSSANPKGQHMQYKPQQELPILYGFDQEPQQFSQIPQQGSIPDRSEGMEQSRLNQLYLAARDGRLDTIDSLSNGFVF</sequence>
<dbReference type="FunFam" id="3.30.70.330:FF:000065">
    <property type="entry name" value="mRNA binding post-transcriptional regulator"/>
    <property type="match status" value="1"/>
</dbReference>
<feature type="domain" description="RRM" evidence="10">
    <location>
        <begin position="244"/>
        <end position="316"/>
    </location>
</feature>
<dbReference type="OMA" id="VRIFKMQ"/>
<evidence type="ECO:0000256" key="9">
    <source>
        <dbReference type="SAM" id="MobiDB-lite"/>
    </source>
</evidence>
<dbReference type="AlphaFoldDB" id="A0A1E4S6H9"/>
<evidence type="ECO:0000256" key="1">
    <source>
        <dbReference type="ARBA" id="ARBA00004123"/>
    </source>
</evidence>